<evidence type="ECO:0000256" key="4">
    <source>
        <dbReference type="ARBA" id="ARBA00023136"/>
    </source>
</evidence>
<keyword evidence="2 5" id="KW-0812">Transmembrane</keyword>
<organism evidence="6 7">
    <name type="scientific">Variovorax guangxiensis</name>
    <dbReference type="NCBI Taxonomy" id="1775474"/>
    <lineage>
        <taxon>Bacteria</taxon>
        <taxon>Pseudomonadati</taxon>
        <taxon>Pseudomonadota</taxon>
        <taxon>Betaproteobacteria</taxon>
        <taxon>Burkholderiales</taxon>
        <taxon>Comamonadaceae</taxon>
        <taxon>Variovorax</taxon>
    </lineage>
</organism>
<keyword evidence="4 5" id="KW-0472">Membrane</keyword>
<protein>
    <submittedName>
        <fullName evidence="6">LrgB family protein</fullName>
    </submittedName>
</protein>
<evidence type="ECO:0000313" key="7">
    <source>
        <dbReference type="Proteomes" id="UP000319212"/>
    </source>
</evidence>
<evidence type="ECO:0000313" key="6">
    <source>
        <dbReference type="EMBL" id="TPG27728.1"/>
    </source>
</evidence>
<dbReference type="PANTHER" id="PTHR30249:SF0">
    <property type="entry name" value="PLASTIDAL GLYCOLATE_GLYCERATE TRANSLOCATOR 1, CHLOROPLASTIC"/>
    <property type="match status" value="1"/>
</dbReference>
<dbReference type="PANTHER" id="PTHR30249">
    <property type="entry name" value="PUTATIVE SEROTONIN TRANSPORTER"/>
    <property type="match status" value="1"/>
</dbReference>
<dbReference type="GO" id="GO:0016020">
    <property type="term" value="C:membrane"/>
    <property type="evidence" value="ECO:0007669"/>
    <property type="project" value="UniProtKB-SubCell"/>
</dbReference>
<feature type="transmembrane region" description="Helical" evidence="5">
    <location>
        <begin position="45"/>
        <end position="66"/>
    </location>
</feature>
<comment type="subcellular location">
    <subcellularLocation>
        <location evidence="1">Membrane</location>
        <topology evidence="1">Multi-pass membrane protein</topology>
    </subcellularLocation>
</comment>
<dbReference type="AlphaFoldDB" id="A0A502DQP6"/>
<gene>
    <name evidence="6" type="ORF">EAH82_13310</name>
</gene>
<dbReference type="Proteomes" id="UP000319212">
    <property type="component" value="Unassembled WGS sequence"/>
</dbReference>
<accession>A0A502DQP6</accession>
<evidence type="ECO:0000256" key="5">
    <source>
        <dbReference type="SAM" id="Phobius"/>
    </source>
</evidence>
<feature type="transmembrane region" description="Helical" evidence="5">
    <location>
        <begin position="97"/>
        <end position="124"/>
    </location>
</feature>
<evidence type="ECO:0000256" key="2">
    <source>
        <dbReference type="ARBA" id="ARBA00022692"/>
    </source>
</evidence>
<keyword evidence="3 5" id="KW-1133">Transmembrane helix</keyword>
<name>A0A502DQP6_9BURK</name>
<dbReference type="InterPro" id="IPR007300">
    <property type="entry name" value="CidB/LrgB"/>
</dbReference>
<feature type="transmembrane region" description="Helical" evidence="5">
    <location>
        <begin position="214"/>
        <end position="240"/>
    </location>
</feature>
<comment type="caution">
    <text evidence="6">The sequence shown here is derived from an EMBL/GenBank/DDBJ whole genome shotgun (WGS) entry which is preliminary data.</text>
</comment>
<evidence type="ECO:0000256" key="1">
    <source>
        <dbReference type="ARBA" id="ARBA00004141"/>
    </source>
</evidence>
<feature type="transmembrane region" description="Helical" evidence="5">
    <location>
        <begin position="72"/>
        <end position="90"/>
    </location>
</feature>
<dbReference type="Pfam" id="PF04172">
    <property type="entry name" value="LrgB"/>
    <property type="match status" value="1"/>
</dbReference>
<dbReference type="OrthoDB" id="9811701at2"/>
<sequence>MSMATKDWAQLAASPLLWTSVTLAAYLAAVWLYRRSGGNPFLVPVLTAVMLVVGVLLASGTPYAVYADGTRLLGFLVGPATVALAVPLFGQIARLKAIWLPLCIALSVGSTAAIGSAVGVAWAMGGSLETLMSLAPKSATMPIAMPVAERFGGLPALAAVAVAITGIVGTIVSRPLLDLLRVKDPAARGFAIGLTAHAIGMARELQSHPGTGAFAALAMGLNGIATALLMPLAVVCFQAFGWL</sequence>
<feature type="transmembrane region" description="Helical" evidence="5">
    <location>
        <begin position="12"/>
        <end position="33"/>
    </location>
</feature>
<feature type="transmembrane region" description="Helical" evidence="5">
    <location>
        <begin position="151"/>
        <end position="173"/>
    </location>
</feature>
<proteinExistence type="predicted"/>
<dbReference type="EMBL" id="RCZI01000003">
    <property type="protein sequence ID" value="TPG27728.1"/>
    <property type="molecule type" value="Genomic_DNA"/>
</dbReference>
<reference evidence="6 7" key="1">
    <citation type="journal article" date="2019" name="Environ. Microbiol.">
        <title>Species interactions and distinct microbial communities in high Arctic permafrost affected cryosols are associated with the CH4 and CO2 gas fluxes.</title>
        <authorList>
            <person name="Altshuler I."/>
            <person name="Hamel J."/>
            <person name="Turney S."/>
            <person name="Magnuson E."/>
            <person name="Levesque R."/>
            <person name="Greer C."/>
            <person name="Whyte L.G."/>
        </authorList>
    </citation>
    <scope>NUCLEOTIDE SEQUENCE [LARGE SCALE GENOMIC DNA]</scope>
    <source>
        <strain evidence="6 7">S06.C</strain>
    </source>
</reference>
<evidence type="ECO:0000256" key="3">
    <source>
        <dbReference type="ARBA" id="ARBA00022989"/>
    </source>
</evidence>